<organism evidence="2">
    <name type="scientific">Amphimedon queenslandica</name>
    <name type="common">Sponge</name>
    <dbReference type="NCBI Taxonomy" id="400682"/>
    <lineage>
        <taxon>Eukaryota</taxon>
        <taxon>Metazoa</taxon>
        <taxon>Porifera</taxon>
        <taxon>Demospongiae</taxon>
        <taxon>Heteroscleromorpha</taxon>
        <taxon>Haplosclerida</taxon>
        <taxon>Niphatidae</taxon>
        <taxon>Amphimedon</taxon>
    </lineage>
</organism>
<evidence type="ECO:0000313" key="2">
    <source>
        <dbReference type="EnsemblMetazoa" id="Aqu2.1.39528_001"/>
    </source>
</evidence>
<proteinExistence type="predicted"/>
<feature type="compositionally biased region" description="Low complexity" evidence="1">
    <location>
        <begin position="7"/>
        <end position="29"/>
    </location>
</feature>
<evidence type="ECO:0000256" key="1">
    <source>
        <dbReference type="SAM" id="MobiDB-lite"/>
    </source>
</evidence>
<dbReference type="EnsemblMetazoa" id="Aqu2.1.39528_001">
    <property type="protein sequence ID" value="Aqu2.1.39528_001"/>
    <property type="gene ID" value="Aqu2.1.39528"/>
</dbReference>
<name>A0A1X7VHW6_AMPQE</name>
<dbReference type="InParanoid" id="A0A1X7VHW6"/>
<feature type="compositionally biased region" description="Polar residues" evidence="1">
    <location>
        <begin position="30"/>
        <end position="68"/>
    </location>
</feature>
<dbReference type="AlphaFoldDB" id="A0A1X7VHW6"/>
<protein>
    <submittedName>
        <fullName evidence="2">Uncharacterized protein</fullName>
    </submittedName>
</protein>
<reference evidence="2" key="1">
    <citation type="submission" date="2017-05" db="UniProtKB">
        <authorList>
            <consortium name="EnsemblMetazoa"/>
        </authorList>
    </citation>
    <scope>IDENTIFICATION</scope>
</reference>
<accession>A0A1X7VHW6</accession>
<sequence length="68" mass="6921">MPHFTNCAPSPAASTTRASPSSSPSPCSSNLESNRRTTTGRTLCTSSGNTNRSDNGDSTTAADLADNS</sequence>
<feature type="region of interest" description="Disordered" evidence="1">
    <location>
        <begin position="1"/>
        <end position="68"/>
    </location>
</feature>